<dbReference type="InterPro" id="IPR012944">
    <property type="entry name" value="SusD_RagB_dom"/>
</dbReference>
<keyword evidence="4" id="KW-0472">Membrane</keyword>
<keyword evidence="5" id="KW-0998">Cell outer membrane</keyword>
<dbReference type="SUPFAM" id="SSF48452">
    <property type="entry name" value="TPR-like"/>
    <property type="match status" value="1"/>
</dbReference>
<protein>
    <submittedName>
        <fullName evidence="9">RagB/SusD family nutrient uptake outer membrane protein</fullName>
    </submittedName>
</protein>
<comment type="subcellular location">
    <subcellularLocation>
        <location evidence="1">Cell outer membrane</location>
    </subcellularLocation>
</comment>
<comment type="similarity">
    <text evidence="2">Belongs to the SusD family.</text>
</comment>
<evidence type="ECO:0000256" key="4">
    <source>
        <dbReference type="ARBA" id="ARBA00023136"/>
    </source>
</evidence>
<feature type="domain" description="RagB/SusD" evidence="7">
    <location>
        <begin position="355"/>
        <end position="495"/>
    </location>
</feature>
<evidence type="ECO:0000256" key="3">
    <source>
        <dbReference type="ARBA" id="ARBA00022729"/>
    </source>
</evidence>
<keyword evidence="10" id="KW-1185">Reference proteome</keyword>
<dbReference type="PROSITE" id="PS51257">
    <property type="entry name" value="PROKAR_LIPOPROTEIN"/>
    <property type="match status" value="1"/>
</dbReference>
<dbReference type="InterPro" id="IPR011990">
    <property type="entry name" value="TPR-like_helical_dom_sf"/>
</dbReference>
<evidence type="ECO:0000259" key="7">
    <source>
        <dbReference type="Pfam" id="PF07980"/>
    </source>
</evidence>
<evidence type="ECO:0000256" key="2">
    <source>
        <dbReference type="ARBA" id="ARBA00006275"/>
    </source>
</evidence>
<gene>
    <name evidence="9" type="ORF">HMH06_09075</name>
</gene>
<dbReference type="RefSeq" id="WP_171623270.1">
    <property type="nucleotide sequence ID" value="NZ_JABFOQ010000020.1"/>
</dbReference>
<evidence type="ECO:0000313" key="10">
    <source>
        <dbReference type="Proteomes" id="UP000580344"/>
    </source>
</evidence>
<evidence type="ECO:0000256" key="6">
    <source>
        <dbReference type="SAM" id="SignalP"/>
    </source>
</evidence>
<evidence type="ECO:0000259" key="8">
    <source>
        <dbReference type="Pfam" id="PF14322"/>
    </source>
</evidence>
<dbReference type="Pfam" id="PF14322">
    <property type="entry name" value="SusD-like_3"/>
    <property type="match status" value="1"/>
</dbReference>
<feature type="signal peptide" evidence="6">
    <location>
        <begin position="1"/>
        <end position="21"/>
    </location>
</feature>
<feature type="domain" description="SusD-like N-terminal" evidence="8">
    <location>
        <begin position="43"/>
        <end position="233"/>
    </location>
</feature>
<comment type="caution">
    <text evidence="9">The sequence shown here is derived from an EMBL/GenBank/DDBJ whole genome shotgun (WGS) entry which is preliminary data.</text>
</comment>
<dbReference type="Gene3D" id="1.25.40.390">
    <property type="match status" value="1"/>
</dbReference>
<reference evidence="9 10" key="1">
    <citation type="submission" date="2020-05" db="EMBL/GenBank/DDBJ databases">
        <title>Tigecycline resistant gene in Empedobacter stercoris.</title>
        <authorList>
            <person name="Chen Y."/>
            <person name="Cheng Y."/>
            <person name="Zhou K."/>
        </authorList>
    </citation>
    <scope>NUCLEOTIDE SEQUENCE [LARGE SCALE GENOMIC DNA]</scope>
    <source>
        <strain evidence="9 10">ES202</strain>
    </source>
</reference>
<accession>A0ABX1WN63</accession>
<dbReference type="Pfam" id="PF07980">
    <property type="entry name" value="SusD_RagB"/>
    <property type="match status" value="1"/>
</dbReference>
<dbReference type="InterPro" id="IPR033985">
    <property type="entry name" value="SusD-like_N"/>
</dbReference>
<keyword evidence="3 6" id="KW-0732">Signal</keyword>
<feature type="chain" id="PRO_5047347455" evidence="6">
    <location>
        <begin position="22"/>
        <end position="495"/>
    </location>
</feature>
<organism evidence="9 10">
    <name type="scientific">Empedobacter stercoris</name>
    <dbReference type="NCBI Taxonomy" id="1628248"/>
    <lineage>
        <taxon>Bacteria</taxon>
        <taxon>Pseudomonadati</taxon>
        <taxon>Bacteroidota</taxon>
        <taxon>Flavobacteriia</taxon>
        <taxon>Flavobacteriales</taxon>
        <taxon>Weeksellaceae</taxon>
        <taxon>Empedobacter</taxon>
    </lineage>
</organism>
<dbReference type="EMBL" id="JABFOQ010000020">
    <property type="protein sequence ID" value="NOJ75976.1"/>
    <property type="molecule type" value="Genomic_DNA"/>
</dbReference>
<dbReference type="Proteomes" id="UP000580344">
    <property type="component" value="Unassembled WGS sequence"/>
</dbReference>
<evidence type="ECO:0000256" key="1">
    <source>
        <dbReference type="ARBA" id="ARBA00004442"/>
    </source>
</evidence>
<sequence length="495" mass="54101">MKKNILVLSLLACALSFTSCSDDDINQKPFDAIEVSDYYKTESDFTNALNGVYKGFGQAGYYAGLSNASDIIAVGDIMSDNLILDPNGRRSGQRAHTWAYNSNSVPTNIYSTSYNIISRANIILANADNLPDGDFKNNVVAQAKAVRALAHFEVARTYAEIPTQSADAPTTVGIAYIDQYDPKAMPKRDATIAETYDKMIADLEAAIPNLKATKEASVINQYAAQALLGKIYLYKGDYKKAIEFTQPAVDAVAPANPSELAALWTSNNSNGVLFEIPFVNSGDPTIGTNFSQGATDENIVIEYAVDKDFYALYNQETEPERVNAYFKVFTPSNHDYQQVIAVNKYINGKVKLGVNNGRYLRVEEAILNLAEAQYLAGDSASALTTLNKLRDVRYSSYEGGETGAAIFDAIQLERRKELAFENGDRWFTLKRLQGVSGISSAYTSGIQRSGNGYLADGTGTSSSELTLKAGDFKWQFPIPQSVLNLNTNMTQTPGY</sequence>
<name>A0ABX1WN63_9FLAO</name>
<proteinExistence type="inferred from homology"/>
<evidence type="ECO:0000313" key="9">
    <source>
        <dbReference type="EMBL" id="NOJ75976.1"/>
    </source>
</evidence>
<evidence type="ECO:0000256" key="5">
    <source>
        <dbReference type="ARBA" id="ARBA00023237"/>
    </source>
</evidence>